<evidence type="ECO:0000313" key="1">
    <source>
        <dbReference type="EMBL" id="GAA56363.1"/>
    </source>
</evidence>
<reference key="2">
    <citation type="submission" date="2011-10" db="EMBL/GenBank/DDBJ databases">
        <title>The genome and transcriptome sequence of Clonorchis sinensis provide insights into the carcinogenic liver fluke.</title>
        <authorList>
            <person name="Wang X."/>
            <person name="Huang Y."/>
            <person name="Chen W."/>
            <person name="Liu H."/>
            <person name="Guo L."/>
            <person name="Chen Y."/>
            <person name="Luo F."/>
            <person name="Zhou W."/>
            <person name="Sun J."/>
            <person name="Mao Q."/>
            <person name="Liang P."/>
            <person name="Zhou C."/>
            <person name="Tian Y."/>
            <person name="Men J."/>
            <person name="Lv X."/>
            <person name="Huang L."/>
            <person name="Zhou J."/>
            <person name="Hu Y."/>
            <person name="Li R."/>
            <person name="Zhang F."/>
            <person name="Lei H."/>
            <person name="Li X."/>
            <person name="Hu X."/>
            <person name="Liang C."/>
            <person name="Xu J."/>
            <person name="Wu Z."/>
            <person name="Yu X."/>
        </authorList>
    </citation>
    <scope>NUCLEOTIDE SEQUENCE</scope>
    <source>
        <strain>Henan</strain>
    </source>
</reference>
<proteinExistence type="predicted"/>
<protein>
    <submittedName>
        <fullName evidence="1">Uncharacterized protein</fullName>
    </submittedName>
</protein>
<dbReference type="AlphaFoldDB" id="G7YTT3"/>
<dbReference type="Proteomes" id="UP000008909">
    <property type="component" value="Unassembled WGS sequence"/>
</dbReference>
<sequence>MYRVCNRSSRQFVSERTPSRQTAFRNRDQAGFTATYRQRIQDIHDNAYIQAMTLQFGKIPPYSIYFGLALHAVMQASLHASKDVPHRSSRIFTLHDLGLKAFQTSASRLCPSFVTADIWMTYNHYSPQQSSTVDL</sequence>
<keyword evidence="2" id="KW-1185">Reference proteome</keyword>
<name>G7YTT3_CLOSI</name>
<gene>
    <name evidence="1" type="ORF">CLF_110707</name>
</gene>
<reference evidence="1" key="1">
    <citation type="journal article" date="2011" name="Genome Biol.">
        <title>The draft genome of the carcinogenic human liver fluke Clonorchis sinensis.</title>
        <authorList>
            <person name="Wang X."/>
            <person name="Chen W."/>
            <person name="Huang Y."/>
            <person name="Sun J."/>
            <person name="Men J."/>
            <person name="Liu H."/>
            <person name="Luo F."/>
            <person name="Guo L."/>
            <person name="Lv X."/>
            <person name="Deng C."/>
            <person name="Zhou C."/>
            <person name="Fan Y."/>
            <person name="Li X."/>
            <person name="Huang L."/>
            <person name="Hu Y."/>
            <person name="Liang C."/>
            <person name="Hu X."/>
            <person name="Xu J."/>
            <person name="Yu X."/>
        </authorList>
    </citation>
    <scope>NUCLEOTIDE SEQUENCE [LARGE SCALE GENOMIC DNA]</scope>
    <source>
        <strain evidence="1">Henan</strain>
    </source>
</reference>
<organism evidence="1 2">
    <name type="scientific">Clonorchis sinensis</name>
    <name type="common">Chinese liver fluke</name>
    <dbReference type="NCBI Taxonomy" id="79923"/>
    <lineage>
        <taxon>Eukaryota</taxon>
        <taxon>Metazoa</taxon>
        <taxon>Spiralia</taxon>
        <taxon>Lophotrochozoa</taxon>
        <taxon>Platyhelminthes</taxon>
        <taxon>Trematoda</taxon>
        <taxon>Digenea</taxon>
        <taxon>Opisthorchiida</taxon>
        <taxon>Opisthorchiata</taxon>
        <taxon>Opisthorchiidae</taxon>
        <taxon>Clonorchis</taxon>
    </lineage>
</organism>
<dbReference type="EMBL" id="DF144232">
    <property type="protein sequence ID" value="GAA56363.1"/>
    <property type="molecule type" value="Genomic_DNA"/>
</dbReference>
<accession>G7YTT3</accession>
<evidence type="ECO:0000313" key="2">
    <source>
        <dbReference type="Proteomes" id="UP000008909"/>
    </source>
</evidence>